<evidence type="ECO:0000313" key="5">
    <source>
        <dbReference type="EMBL" id="KAG7473758.1"/>
    </source>
</evidence>
<dbReference type="Gene3D" id="2.60.40.150">
    <property type="entry name" value="C2 domain"/>
    <property type="match status" value="2"/>
</dbReference>
<keyword evidence="3" id="KW-1133">Transmembrane helix</keyword>
<dbReference type="SUPFAM" id="SSF49562">
    <property type="entry name" value="C2 domain (Calcium/lipid-binding domain, CaLB)"/>
    <property type="match status" value="2"/>
</dbReference>
<dbReference type="GO" id="GO:0030424">
    <property type="term" value="C:axon"/>
    <property type="evidence" value="ECO:0007669"/>
    <property type="project" value="TreeGrafter"/>
</dbReference>
<dbReference type="CDD" id="cd00276">
    <property type="entry name" value="C2B_Synaptotagmin"/>
    <property type="match status" value="1"/>
</dbReference>
<dbReference type="PROSITE" id="PS50004">
    <property type="entry name" value="C2"/>
    <property type="match status" value="2"/>
</dbReference>
<dbReference type="InterPro" id="IPR035892">
    <property type="entry name" value="C2_domain_sf"/>
</dbReference>
<protein>
    <recommendedName>
        <fullName evidence="4">C2 domain-containing protein</fullName>
    </recommendedName>
</protein>
<dbReference type="GO" id="GO:0030672">
    <property type="term" value="C:synaptic vesicle membrane"/>
    <property type="evidence" value="ECO:0007669"/>
    <property type="project" value="TreeGrafter"/>
</dbReference>
<comment type="caution">
    <text evidence="5">The sequence shown here is derived from an EMBL/GenBank/DDBJ whole genome shotgun (WGS) entry which is preliminary data.</text>
</comment>
<evidence type="ECO:0000256" key="3">
    <source>
        <dbReference type="SAM" id="Phobius"/>
    </source>
</evidence>
<comment type="similarity">
    <text evidence="1">Belongs to the synaptotagmin family.</text>
</comment>
<dbReference type="GO" id="GO:0048791">
    <property type="term" value="P:calcium ion-regulated exocytosis of neurotransmitter"/>
    <property type="evidence" value="ECO:0007669"/>
    <property type="project" value="TreeGrafter"/>
</dbReference>
<evidence type="ECO:0000256" key="1">
    <source>
        <dbReference type="ARBA" id="ARBA00006996"/>
    </source>
</evidence>
<keyword evidence="3" id="KW-0472">Membrane</keyword>
<dbReference type="Proteomes" id="UP001046870">
    <property type="component" value="Chromosome 7"/>
</dbReference>
<dbReference type="PANTHER" id="PTHR10024:SF175">
    <property type="entry name" value="C2 DOMAIN-CONTAINING PROTEIN"/>
    <property type="match status" value="1"/>
</dbReference>
<reference evidence="5" key="1">
    <citation type="submission" date="2021-01" db="EMBL/GenBank/DDBJ databases">
        <authorList>
            <person name="Zahm M."/>
            <person name="Roques C."/>
            <person name="Cabau C."/>
            <person name="Klopp C."/>
            <person name="Donnadieu C."/>
            <person name="Jouanno E."/>
            <person name="Lampietro C."/>
            <person name="Louis A."/>
            <person name="Herpin A."/>
            <person name="Echchiki A."/>
            <person name="Berthelot C."/>
            <person name="Parey E."/>
            <person name="Roest-Crollius H."/>
            <person name="Braasch I."/>
            <person name="Postlethwait J."/>
            <person name="Bobe J."/>
            <person name="Montfort J."/>
            <person name="Bouchez O."/>
            <person name="Begum T."/>
            <person name="Mejri S."/>
            <person name="Adams A."/>
            <person name="Chen W.-J."/>
            <person name="Guiguen Y."/>
        </authorList>
    </citation>
    <scope>NUCLEOTIDE SEQUENCE</scope>
    <source>
        <strain evidence="5">YG-15Mar2019-1</strain>
        <tissue evidence="5">Brain</tissue>
    </source>
</reference>
<dbReference type="OrthoDB" id="67700at2759"/>
<dbReference type="GO" id="GO:0000149">
    <property type="term" value="F:SNARE binding"/>
    <property type="evidence" value="ECO:0007669"/>
    <property type="project" value="TreeGrafter"/>
</dbReference>
<name>A0A9D3Q2K6_MEGAT</name>
<dbReference type="GO" id="GO:0005886">
    <property type="term" value="C:plasma membrane"/>
    <property type="evidence" value="ECO:0007669"/>
    <property type="project" value="TreeGrafter"/>
</dbReference>
<keyword evidence="6" id="KW-1185">Reference proteome</keyword>
<evidence type="ECO:0000313" key="6">
    <source>
        <dbReference type="Proteomes" id="UP001046870"/>
    </source>
</evidence>
<dbReference type="GO" id="GO:0001786">
    <property type="term" value="F:phosphatidylserine binding"/>
    <property type="evidence" value="ECO:0007669"/>
    <property type="project" value="TreeGrafter"/>
</dbReference>
<feature type="domain" description="C2" evidence="4">
    <location>
        <begin position="270"/>
        <end position="403"/>
    </location>
</feature>
<dbReference type="GO" id="GO:0005509">
    <property type="term" value="F:calcium ion binding"/>
    <property type="evidence" value="ECO:0007669"/>
    <property type="project" value="TreeGrafter"/>
</dbReference>
<feature type="domain" description="C2" evidence="4">
    <location>
        <begin position="127"/>
        <end position="261"/>
    </location>
</feature>
<sequence>MNFPATLELSIGDVRMPFSDEVKYSILGISVCLFLVAIIILVWQLYRYCLQKPTTQEMLNGLLCTEDKSTKKGMFNSDIQRPRFKVERQHEEARRLSRCLSSRSSQLEQGSLEPDGLAEQYPPEEPVQGSLRFSLLYDELQSRLVVTVLEARGLPRRGFSQSVDPFVRVRVLRVGPEDDPPSATPPLRRVLREWQSRLVKDSTNPTFGDQFSCALAEDDVPHITVRLEVRDFDKYSRHGILGEVRAPLGGLNISYPLEILEDLRAPKKDPVGEVLLSLKYLPTSQRLEAGILKVRTLSQSTSKHKALYARISVVCNQCKLRHQKTTVKTRWEVTVFNEVMTFMLPDPHIIECSIVVSVYEVGSSKKSPKHLIGQVTLGKDKRSEDEHWILMMRSLRQPIAKWHLLFV</sequence>
<dbReference type="PANTHER" id="PTHR10024">
    <property type="entry name" value="SYNAPTOTAGMIN"/>
    <property type="match status" value="1"/>
</dbReference>
<organism evidence="5 6">
    <name type="scientific">Megalops atlanticus</name>
    <name type="common">Tarpon</name>
    <name type="synonym">Clupea gigantea</name>
    <dbReference type="NCBI Taxonomy" id="7932"/>
    <lineage>
        <taxon>Eukaryota</taxon>
        <taxon>Metazoa</taxon>
        <taxon>Chordata</taxon>
        <taxon>Craniata</taxon>
        <taxon>Vertebrata</taxon>
        <taxon>Euteleostomi</taxon>
        <taxon>Actinopterygii</taxon>
        <taxon>Neopterygii</taxon>
        <taxon>Teleostei</taxon>
        <taxon>Elopiformes</taxon>
        <taxon>Megalopidae</taxon>
        <taxon>Megalops</taxon>
    </lineage>
</organism>
<keyword evidence="3" id="KW-0812">Transmembrane</keyword>
<dbReference type="Pfam" id="PF00168">
    <property type="entry name" value="C2"/>
    <property type="match status" value="2"/>
</dbReference>
<evidence type="ECO:0000256" key="2">
    <source>
        <dbReference type="SAM" id="MobiDB-lite"/>
    </source>
</evidence>
<dbReference type="GO" id="GO:0031045">
    <property type="term" value="C:dense core granule"/>
    <property type="evidence" value="ECO:0007669"/>
    <property type="project" value="TreeGrafter"/>
</dbReference>
<dbReference type="GO" id="GO:0005544">
    <property type="term" value="F:calcium-dependent phospholipid binding"/>
    <property type="evidence" value="ECO:0007669"/>
    <property type="project" value="TreeGrafter"/>
</dbReference>
<dbReference type="AlphaFoldDB" id="A0A9D3Q2K6"/>
<dbReference type="GO" id="GO:0048488">
    <property type="term" value="P:synaptic vesicle endocytosis"/>
    <property type="evidence" value="ECO:0007669"/>
    <property type="project" value="TreeGrafter"/>
</dbReference>
<dbReference type="EMBL" id="JAFDVH010000007">
    <property type="protein sequence ID" value="KAG7473758.1"/>
    <property type="molecule type" value="Genomic_DNA"/>
</dbReference>
<feature type="region of interest" description="Disordered" evidence="2">
    <location>
        <begin position="97"/>
        <end position="125"/>
    </location>
</feature>
<dbReference type="GO" id="GO:0030276">
    <property type="term" value="F:clathrin binding"/>
    <property type="evidence" value="ECO:0007669"/>
    <property type="project" value="TreeGrafter"/>
</dbReference>
<dbReference type="InterPro" id="IPR000008">
    <property type="entry name" value="C2_dom"/>
</dbReference>
<evidence type="ECO:0000259" key="4">
    <source>
        <dbReference type="PROSITE" id="PS50004"/>
    </source>
</evidence>
<feature type="transmembrane region" description="Helical" evidence="3">
    <location>
        <begin position="24"/>
        <end position="46"/>
    </location>
</feature>
<dbReference type="SMART" id="SM00239">
    <property type="entry name" value="C2"/>
    <property type="match status" value="2"/>
</dbReference>
<dbReference type="FunFam" id="2.60.40.150:FF:000352">
    <property type="entry name" value="Uncharacterized protein"/>
    <property type="match status" value="1"/>
</dbReference>
<gene>
    <name evidence="5" type="ORF">MATL_G00099300</name>
</gene>
<accession>A0A9D3Q2K6</accession>
<proteinExistence type="inferred from homology"/>